<comment type="caution">
    <text evidence="2">The sequence shown here is derived from an EMBL/GenBank/DDBJ whole genome shotgun (WGS) entry which is preliminary data.</text>
</comment>
<name>A0ABQ8SNY0_PERAM</name>
<evidence type="ECO:0000313" key="2">
    <source>
        <dbReference type="EMBL" id="KAJ4435884.1"/>
    </source>
</evidence>
<dbReference type="Proteomes" id="UP001148838">
    <property type="component" value="Unassembled WGS sequence"/>
</dbReference>
<sequence length="291" mass="33456">MASLCECGNELPGNRWASRLSGERGQANIRGTPRSGRPCTARSPDNVQRFDNMVVADKRVTVKELSLQGLFQYENGGDDFLARIVKRDETWLHHFQPETKRQTMEWHHANSPKKKKFKTAPLAEKVMATVFYNSEGLLLVDIMGHGTTINSDVYMANVKKLQARLSHVRPHREKQDILLLHDNARSHVSHKITDQIRKLGWETLKQPPYSPDLTPCDYHLFSKLKESLCGTSFEDDDTLVHAAKDWLKRGGPDFYRVDIQALVPMWSKAVERNMDYVEKWHFVPKGCIYVL</sequence>
<evidence type="ECO:0008006" key="4">
    <source>
        <dbReference type="Google" id="ProtNLM"/>
    </source>
</evidence>
<reference evidence="2 3" key="1">
    <citation type="journal article" date="2022" name="Allergy">
        <title>Genome assembly and annotation of Periplaneta americana reveal a comprehensive cockroach allergen profile.</title>
        <authorList>
            <person name="Wang L."/>
            <person name="Xiong Q."/>
            <person name="Saelim N."/>
            <person name="Wang L."/>
            <person name="Nong W."/>
            <person name="Wan A.T."/>
            <person name="Shi M."/>
            <person name="Liu X."/>
            <person name="Cao Q."/>
            <person name="Hui J.H.L."/>
            <person name="Sookrung N."/>
            <person name="Leung T.F."/>
            <person name="Tungtrongchitr A."/>
            <person name="Tsui S.K.W."/>
        </authorList>
    </citation>
    <scope>NUCLEOTIDE SEQUENCE [LARGE SCALE GENOMIC DNA]</scope>
    <source>
        <strain evidence="2">PWHHKU_190912</strain>
    </source>
</reference>
<organism evidence="2 3">
    <name type="scientific">Periplaneta americana</name>
    <name type="common">American cockroach</name>
    <name type="synonym">Blatta americana</name>
    <dbReference type="NCBI Taxonomy" id="6978"/>
    <lineage>
        <taxon>Eukaryota</taxon>
        <taxon>Metazoa</taxon>
        <taxon>Ecdysozoa</taxon>
        <taxon>Arthropoda</taxon>
        <taxon>Hexapoda</taxon>
        <taxon>Insecta</taxon>
        <taxon>Pterygota</taxon>
        <taxon>Neoptera</taxon>
        <taxon>Polyneoptera</taxon>
        <taxon>Dictyoptera</taxon>
        <taxon>Blattodea</taxon>
        <taxon>Blattoidea</taxon>
        <taxon>Blattidae</taxon>
        <taxon>Blattinae</taxon>
        <taxon>Periplaneta</taxon>
    </lineage>
</organism>
<dbReference type="Gene3D" id="3.30.420.10">
    <property type="entry name" value="Ribonuclease H-like superfamily/Ribonuclease H"/>
    <property type="match status" value="1"/>
</dbReference>
<evidence type="ECO:0000313" key="3">
    <source>
        <dbReference type="Proteomes" id="UP001148838"/>
    </source>
</evidence>
<feature type="region of interest" description="Disordered" evidence="1">
    <location>
        <begin position="22"/>
        <end position="45"/>
    </location>
</feature>
<dbReference type="InterPro" id="IPR036397">
    <property type="entry name" value="RNaseH_sf"/>
</dbReference>
<gene>
    <name evidence="2" type="ORF">ANN_18504</name>
</gene>
<dbReference type="PANTHER" id="PTHR46060">
    <property type="entry name" value="MARINER MOS1 TRANSPOSASE-LIKE PROTEIN"/>
    <property type="match status" value="1"/>
</dbReference>
<proteinExistence type="predicted"/>
<dbReference type="InterPro" id="IPR052709">
    <property type="entry name" value="Transposase-MT_Hybrid"/>
</dbReference>
<dbReference type="Pfam" id="PF01359">
    <property type="entry name" value="Transposase_1"/>
    <property type="match status" value="1"/>
</dbReference>
<evidence type="ECO:0000256" key="1">
    <source>
        <dbReference type="SAM" id="MobiDB-lite"/>
    </source>
</evidence>
<keyword evidence="3" id="KW-1185">Reference proteome</keyword>
<dbReference type="EMBL" id="JAJSOF020000023">
    <property type="protein sequence ID" value="KAJ4435884.1"/>
    <property type="molecule type" value="Genomic_DNA"/>
</dbReference>
<protein>
    <recommendedName>
        <fullName evidence="4">Transposase</fullName>
    </recommendedName>
</protein>
<dbReference type="PANTHER" id="PTHR46060:SF1">
    <property type="entry name" value="MARINER MOS1 TRANSPOSASE-LIKE PROTEIN"/>
    <property type="match status" value="1"/>
</dbReference>
<dbReference type="InterPro" id="IPR001888">
    <property type="entry name" value="Transposase_1"/>
</dbReference>
<accession>A0ABQ8SNY0</accession>